<keyword evidence="1" id="KW-0472">Membrane</keyword>
<organism evidence="3 4">
    <name type="scientific">Winogradskyella epiphytica</name>
    <dbReference type="NCBI Taxonomy" id="262005"/>
    <lineage>
        <taxon>Bacteria</taxon>
        <taxon>Pseudomonadati</taxon>
        <taxon>Bacteroidota</taxon>
        <taxon>Flavobacteriia</taxon>
        <taxon>Flavobacteriales</taxon>
        <taxon>Flavobacteriaceae</taxon>
        <taxon>Winogradskyella</taxon>
    </lineage>
</organism>
<dbReference type="PANTHER" id="PTHR34473:SF2">
    <property type="entry name" value="UPF0699 TRANSMEMBRANE PROTEIN YDBT"/>
    <property type="match status" value="1"/>
</dbReference>
<proteinExistence type="predicted"/>
<keyword evidence="1" id="KW-0812">Transmembrane</keyword>
<name>A0A2V4YE88_9FLAO</name>
<dbReference type="RefSeq" id="WP_110475175.1">
    <property type="nucleotide sequence ID" value="NZ_BMWQ01000002.1"/>
</dbReference>
<feature type="domain" description="YdbS-like PH" evidence="2">
    <location>
        <begin position="89"/>
        <end position="165"/>
    </location>
</feature>
<evidence type="ECO:0000313" key="3">
    <source>
        <dbReference type="EMBL" id="PYE81797.1"/>
    </source>
</evidence>
<dbReference type="EMBL" id="QJTD01000002">
    <property type="protein sequence ID" value="PYE81797.1"/>
    <property type="molecule type" value="Genomic_DNA"/>
</dbReference>
<reference evidence="3 4" key="1">
    <citation type="submission" date="2018-06" db="EMBL/GenBank/DDBJ databases">
        <title>Genomic Encyclopedia of Type Strains, Phase III (KMG-III): the genomes of soil and plant-associated and newly described type strains.</title>
        <authorList>
            <person name="Whitman W."/>
        </authorList>
    </citation>
    <scope>NUCLEOTIDE SEQUENCE [LARGE SCALE GENOMIC DNA]</scope>
    <source>
        <strain evidence="3 4">CECT 7945</strain>
    </source>
</reference>
<sequence>MNFTNLQIETENIPQLEDIVLKPISKSYFKIIVLNQLLLYALLVSLVFIGKYITENDEHVIINFWYLLLVVIVFCIINFIYSYLAFKKRKYAIREHDVVYAKGLIVHSIIAVPISRIQHVEESRSWLARHFGLSTLKLFTAGEAGSDLSIKGLPHLEAKKIKEIISANINGSN</sequence>
<protein>
    <recommendedName>
        <fullName evidence="2">YdbS-like PH domain-containing protein</fullName>
    </recommendedName>
</protein>
<evidence type="ECO:0000313" key="4">
    <source>
        <dbReference type="Proteomes" id="UP000248054"/>
    </source>
</evidence>
<comment type="caution">
    <text evidence="3">The sequence shown here is derived from an EMBL/GenBank/DDBJ whole genome shotgun (WGS) entry which is preliminary data.</text>
</comment>
<dbReference type="InterPro" id="IPR005182">
    <property type="entry name" value="YdbS-like_PH"/>
</dbReference>
<gene>
    <name evidence="3" type="ORF">DFQ11_102374</name>
</gene>
<evidence type="ECO:0000256" key="1">
    <source>
        <dbReference type="SAM" id="Phobius"/>
    </source>
</evidence>
<accession>A0A2V4YE88</accession>
<keyword evidence="4" id="KW-1185">Reference proteome</keyword>
<feature type="transmembrane region" description="Helical" evidence="1">
    <location>
        <begin position="65"/>
        <end position="86"/>
    </location>
</feature>
<keyword evidence="1" id="KW-1133">Transmembrane helix</keyword>
<dbReference type="OrthoDB" id="1524472at2"/>
<evidence type="ECO:0000259" key="2">
    <source>
        <dbReference type="Pfam" id="PF03703"/>
    </source>
</evidence>
<feature type="transmembrane region" description="Helical" evidence="1">
    <location>
        <begin position="31"/>
        <end position="53"/>
    </location>
</feature>
<dbReference type="Pfam" id="PF03703">
    <property type="entry name" value="bPH_2"/>
    <property type="match status" value="1"/>
</dbReference>
<dbReference type="PANTHER" id="PTHR34473">
    <property type="entry name" value="UPF0699 TRANSMEMBRANE PROTEIN YDBS"/>
    <property type="match status" value="1"/>
</dbReference>
<dbReference type="Proteomes" id="UP000248054">
    <property type="component" value="Unassembled WGS sequence"/>
</dbReference>
<dbReference type="AlphaFoldDB" id="A0A2V4YE88"/>